<keyword evidence="36" id="KW-1185">Reference proteome</keyword>
<reference evidence="36" key="1">
    <citation type="submission" date="2016-10" db="EMBL/GenBank/DDBJ databases">
        <authorList>
            <person name="Varghese N."/>
            <person name="Submissions S."/>
        </authorList>
    </citation>
    <scope>NUCLEOTIDE SEQUENCE [LARGE SCALE GENOMIC DNA]</scope>
    <source>
        <strain evidence="36">IBRC-M 10655</strain>
    </source>
</reference>
<comment type="catalytic activity">
    <reaction evidence="28">
        <text>NADPH + O2 + H(+) = H2O2 + NADP(+)</text>
        <dbReference type="Rhea" id="RHEA:11260"/>
        <dbReference type="ChEBI" id="CHEBI:15378"/>
        <dbReference type="ChEBI" id="CHEBI:15379"/>
        <dbReference type="ChEBI" id="CHEBI:16240"/>
        <dbReference type="ChEBI" id="CHEBI:57783"/>
        <dbReference type="ChEBI" id="CHEBI:58349"/>
        <dbReference type="EC" id="1.6.3.1"/>
    </reaction>
    <physiologicalReaction direction="left-to-right" evidence="28">
        <dbReference type="Rhea" id="RHEA:11261"/>
    </physiologicalReaction>
</comment>
<evidence type="ECO:0000256" key="9">
    <source>
        <dbReference type="ARBA" id="ARBA00022553"/>
    </source>
</evidence>
<keyword evidence="12" id="KW-0256">Endoplasmic reticulum</keyword>
<evidence type="ECO:0000256" key="25">
    <source>
        <dbReference type="ARBA" id="ARBA00047426"/>
    </source>
</evidence>
<protein>
    <recommendedName>
        <fullName evidence="7">Flavin-containing monooxygenase 5</fullName>
        <ecNumber evidence="6">1.6.3.1</ecNumber>
    </recommendedName>
    <alternativeName>
        <fullName evidence="23">Dimethylaniline monooxygenase [N-oxide-forming] 5</fullName>
    </alternativeName>
    <alternativeName>
        <fullName evidence="21">Dimethylaniline oxidase 5</fullName>
    </alternativeName>
    <alternativeName>
        <fullName evidence="22">NADPH oxidase</fullName>
    </alternativeName>
</protein>
<evidence type="ECO:0000256" key="8">
    <source>
        <dbReference type="ARBA" id="ARBA00022481"/>
    </source>
</evidence>
<comment type="function">
    <text evidence="24">Acts as a Baeyer-Villiger monooxygenase on a broad range of substrates. Catalyzes the insertion of an oxygen atom into a carbon-carbon bond adjacent to a carbonyl, which converts ketones to esters. Active on diverse carbonyl compounds, whereas soft nucleophiles are mostly non- or poorly reactive. In contrast with other forms of FMO it is non- or poorly active on 'classical' substrates such as drugs, pesticides, and dietary components containing soft nucleophilic heteroatoms. Able to oxidize drug molecules bearing a carbonyl group on an aliphatic chain, such as nabumetone and pentoxifylline. Also, in the absence of substrates, shows slow but yet significant NADPH oxidase activity. Acts as a positive modulator of cholesterol biosynthesis as well as glucose homeostasis, promoting metabolic aging via pleiotropic effects.</text>
</comment>
<dbReference type="GO" id="GO:0016174">
    <property type="term" value="F:NAD(P)H oxidase H2O2-forming activity"/>
    <property type="evidence" value="ECO:0007669"/>
    <property type="project" value="UniProtKB-EC"/>
</dbReference>
<evidence type="ECO:0000256" key="17">
    <source>
        <dbReference type="ARBA" id="ARBA00023002"/>
    </source>
</evidence>
<evidence type="ECO:0000256" key="22">
    <source>
        <dbReference type="ARBA" id="ARBA00033213"/>
    </source>
</evidence>
<evidence type="ECO:0000256" key="15">
    <source>
        <dbReference type="ARBA" id="ARBA00022857"/>
    </source>
</evidence>
<evidence type="ECO:0000256" key="21">
    <source>
        <dbReference type="ARBA" id="ARBA00029728"/>
    </source>
</evidence>
<comment type="catalytic activity">
    <reaction evidence="25">
        <text>hexan-3-one + NADPH + O2 + H(+) = propyl propanoate + NADP(+) + H2O</text>
        <dbReference type="Rhea" id="RHEA:54848"/>
        <dbReference type="ChEBI" id="CHEBI:15377"/>
        <dbReference type="ChEBI" id="CHEBI:15378"/>
        <dbReference type="ChEBI" id="CHEBI:15379"/>
        <dbReference type="ChEBI" id="CHEBI:57783"/>
        <dbReference type="ChEBI" id="CHEBI:58349"/>
        <dbReference type="ChEBI" id="CHEBI:89828"/>
        <dbReference type="ChEBI" id="CHEBI:89891"/>
    </reaction>
    <physiologicalReaction direction="left-to-right" evidence="25">
        <dbReference type="Rhea" id="RHEA:54849"/>
    </physiologicalReaction>
</comment>
<evidence type="ECO:0000256" key="26">
    <source>
        <dbReference type="ARBA" id="ARBA00047574"/>
    </source>
</evidence>
<dbReference type="EMBL" id="FNJB01000006">
    <property type="protein sequence ID" value="SDP04961.1"/>
    <property type="molecule type" value="Genomic_DNA"/>
</dbReference>
<evidence type="ECO:0000256" key="19">
    <source>
        <dbReference type="ARBA" id="ARBA00023098"/>
    </source>
</evidence>
<dbReference type="GO" id="GO:0050661">
    <property type="term" value="F:NADP binding"/>
    <property type="evidence" value="ECO:0007669"/>
    <property type="project" value="InterPro"/>
</dbReference>
<name>A0A1H0PIQ9_9PSEU</name>
<keyword evidence="9" id="KW-0597">Phosphoprotein</keyword>
<evidence type="ECO:0000256" key="13">
    <source>
        <dbReference type="ARBA" id="ARBA00022827"/>
    </source>
</evidence>
<keyword evidence="17" id="KW-0560">Oxidoreductase</keyword>
<evidence type="ECO:0000256" key="6">
    <source>
        <dbReference type="ARBA" id="ARBA00012698"/>
    </source>
</evidence>
<evidence type="ECO:0000256" key="20">
    <source>
        <dbReference type="ARBA" id="ARBA00023136"/>
    </source>
</evidence>
<dbReference type="GO" id="GO:0004499">
    <property type="term" value="F:N,N-dimethylaniline monooxygenase activity"/>
    <property type="evidence" value="ECO:0007669"/>
    <property type="project" value="InterPro"/>
</dbReference>
<evidence type="ECO:0000256" key="4">
    <source>
        <dbReference type="ARBA" id="ARBA00009183"/>
    </source>
</evidence>
<dbReference type="PANTHER" id="PTHR23023">
    <property type="entry name" value="DIMETHYLANILINE MONOOXYGENASE"/>
    <property type="match status" value="1"/>
</dbReference>
<evidence type="ECO:0000256" key="33">
    <source>
        <dbReference type="ARBA" id="ARBA00049443"/>
    </source>
</evidence>
<comment type="catalytic activity">
    <reaction evidence="27">
        <text>sulcatone + NADPH + O2 + H(+) = 4-methylpent-3-en-1-yl acetate + NADP(+) + H2O</text>
        <dbReference type="Rhea" id="RHEA:54864"/>
        <dbReference type="ChEBI" id="CHEBI:15377"/>
        <dbReference type="ChEBI" id="CHEBI:15378"/>
        <dbReference type="ChEBI" id="CHEBI:15379"/>
        <dbReference type="ChEBI" id="CHEBI:16310"/>
        <dbReference type="ChEBI" id="CHEBI:57783"/>
        <dbReference type="ChEBI" id="CHEBI:58349"/>
        <dbReference type="ChEBI" id="CHEBI:138373"/>
    </reaction>
    <physiologicalReaction direction="left-to-right" evidence="27">
        <dbReference type="Rhea" id="RHEA:54865"/>
    </physiologicalReaction>
</comment>
<evidence type="ECO:0000256" key="18">
    <source>
        <dbReference type="ARBA" id="ARBA00023033"/>
    </source>
</evidence>
<evidence type="ECO:0000256" key="29">
    <source>
        <dbReference type="ARBA" id="ARBA00047977"/>
    </source>
</evidence>
<comment type="catalytic activity">
    <reaction evidence="31">
        <text>(2E)-geranial + NADPH + O2 + H(+) = (1E)-2,6-dimethylhepta-1,5-dien-1-yl formate + NADP(+) + H2O</text>
        <dbReference type="Rhea" id="RHEA:54860"/>
        <dbReference type="ChEBI" id="CHEBI:15377"/>
        <dbReference type="ChEBI" id="CHEBI:15378"/>
        <dbReference type="ChEBI" id="CHEBI:15379"/>
        <dbReference type="ChEBI" id="CHEBI:16980"/>
        <dbReference type="ChEBI" id="CHEBI:57783"/>
        <dbReference type="ChEBI" id="CHEBI:58349"/>
        <dbReference type="ChEBI" id="CHEBI:138375"/>
    </reaction>
    <physiologicalReaction direction="left-to-right" evidence="31">
        <dbReference type="Rhea" id="RHEA:54861"/>
    </physiologicalReaction>
</comment>
<keyword evidence="14" id="KW-0492">Microsome</keyword>
<evidence type="ECO:0000256" key="1">
    <source>
        <dbReference type="ARBA" id="ARBA00001974"/>
    </source>
</evidence>
<sequence>MKRVCVIGAGSSGIAAAQVLSDRGIDFDCFEAGSEVGGNWRYLNDNGMSSAYRSLHINTSRQVMEYAAYPMPKHLPDYPNHFQIAEYFDDFVDYFGLRDRITFRTEVVAVEPAGEGWRVTVRDRDTDERRTAEYGSVIVANGHHWDARWPEPAFPGADTFEGGQTHAHNYKVPDPYVGKKVLVLGIGNSATDIAVETSRVAERTFLAMRRGAHIVPKYLFGQPFDRLAKTPLALLPHWFQRQTMRIALRMTQGRMADYGLPEPDHKVLSAHPTVSSDLLVRLGHGDMTVKPTITRLDGTVVHFADGSKEEVDEIVYCTGYRISFPFLAPSVFSARDNEVALYRRVVAPDHAGLYFLGLVQPLGAIMPIAEAQAHWVADLITGAAGLPTSAAMRREITAYQRSVRKRYLSSKRHTIEVDFLPYLRELARERKTGADRR</sequence>
<dbReference type="FunFam" id="3.50.50.60:FF:000159">
    <property type="entry name" value="Dimethylaniline monooxygenase [N-oxide-forming]"/>
    <property type="match status" value="1"/>
</dbReference>
<dbReference type="STRING" id="504798.SAMN05421871_106311"/>
<evidence type="ECO:0000256" key="3">
    <source>
        <dbReference type="ARBA" id="ARBA00004524"/>
    </source>
</evidence>
<evidence type="ECO:0000256" key="11">
    <source>
        <dbReference type="ARBA" id="ARBA00022692"/>
    </source>
</evidence>
<comment type="catalytic activity">
    <reaction evidence="29">
        <text>hexan-3-one + NADPH + O2 + H(+) = ethyl butanoate + NADP(+) + H2O</text>
        <dbReference type="Rhea" id="RHEA:54844"/>
        <dbReference type="ChEBI" id="CHEBI:15377"/>
        <dbReference type="ChEBI" id="CHEBI:15378"/>
        <dbReference type="ChEBI" id="CHEBI:15379"/>
        <dbReference type="ChEBI" id="CHEBI:57783"/>
        <dbReference type="ChEBI" id="CHEBI:58349"/>
        <dbReference type="ChEBI" id="CHEBI:88764"/>
        <dbReference type="ChEBI" id="CHEBI:89891"/>
    </reaction>
    <physiologicalReaction direction="left-to-right" evidence="29">
        <dbReference type="Rhea" id="RHEA:54845"/>
    </physiologicalReaction>
</comment>
<evidence type="ECO:0000256" key="12">
    <source>
        <dbReference type="ARBA" id="ARBA00022824"/>
    </source>
</evidence>
<keyword evidence="16" id="KW-1133">Transmembrane helix</keyword>
<dbReference type="RefSeq" id="WP_091376064.1">
    <property type="nucleotide sequence ID" value="NZ_FNDV01000006.1"/>
</dbReference>
<dbReference type="AlphaFoldDB" id="A0A1H0PIQ9"/>
<evidence type="ECO:0000256" key="16">
    <source>
        <dbReference type="ARBA" id="ARBA00022989"/>
    </source>
</evidence>
<comment type="similarity">
    <text evidence="4">Belongs to the FMO family.</text>
</comment>
<gene>
    <name evidence="35" type="ORF">SAMN05192558_106141</name>
</gene>
<evidence type="ECO:0000256" key="23">
    <source>
        <dbReference type="ARBA" id="ARBA00033301"/>
    </source>
</evidence>
<dbReference type="InterPro" id="IPR036188">
    <property type="entry name" value="FAD/NAD-bd_sf"/>
</dbReference>
<evidence type="ECO:0000256" key="5">
    <source>
        <dbReference type="ARBA" id="ARBA00010139"/>
    </source>
</evidence>
<dbReference type="PIRSF" id="PIRSF000332">
    <property type="entry name" value="FMO"/>
    <property type="match status" value="1"/>
</dbReference>
<organism evidence="35 36">
    <name type="scientific">Actinokineospora alba</name>
    <dbReference type="NCBI Taxonomy" id="504798"/>
    <lineage>
        <taxon>Bacteria</taxon>
        <taxon>Bacillati</taxon>
        <taxon>Actinomycetota</taxon>
        <taxon>Actinomycetes</taxon>
        <taxon>Pseudonocardiales</taxon>
        <taxon>Pseudonocardiaceae</taxon>
        <taxon>Actinokineospora</taxon>
    </lineage>
</organism>
<comment type="catalytic activity">
    <reaction evidence="30">
        <text>octan-3-one + NADPH + O2 + H(+) = ethyl hexanoate + NADP(+) + H2O</text>
        <dbReference type="Rhea" id="RHEA:54856"/>
        <dbReference type="ChEBI" id="CHEBI:15377"/>
        <dbReference type="ChEBI" id="CHEBI:15378"/>
        <dbReference type="ChEBI" id="CHEBI:15379"/>
        <dbReference type="ChEBI" id="CHEBI:57783"/>
        <dbReference type="ChEBI" id="CHEBI:58349"/>
        <dbReference type="ChEBI" id="CHEBI:80946"/>
        <dbReference type="ChEBI" id="CHEBI:86055"/>
    </reaction>
    <physiologicalReaction direction="left-to-right" evidence="30">
        <dbReference type="Rhea" id="RHEA:54857"/>
    </physiologicalReaction>
</comment>
<dbReference type="EC" id="1.6.3.1" evidence="6"/>
<accession>A0A1H0PIQ9</accession>
<comment type="catalytic activity">
    <reaction evidence="32">
        <text>heptan-4-one + NADPH + O2 + H(+) = propyl butanoate + NADP(+) + H2O</text>
        <dbReference type="Rhea" id="RHEA:54852"/>
        <dbReference type="ChEBI" id="CHEBI:15377"/>
        <dbReference type="ChEBI" id="CHEBI:15378"/>
        <dbReference type="ChEBI" id="CHEBI:15379"/>
        <dbReference type="ChEBI" id="CHEBI:57783"/>
        <dbReference type="ChEBI" id="CHEBI:58349"/>
        <dbReference type="ChEBI" id="CHEBI:89484"/>
        <dbReference type="ChEBI" id="CHEBI:89719"/>
    </reaction>
    <physiologicalReaction direction="left-to-right" evidence="32">
        <dbReference type="Rhea" id="RHEA:54853"/>
    </physiologicalReaction>
</comment>
<comment type="catalytic activity">
    <reaction evidence="33">
        <text>N,N-dimethylaniline + NADPH + O2 + H(+) = N,N-dimethylaniline N-oxide + NADP(+) + H2O</text>
        <dbReference type="Rhea" id="RHEA:24468"/>
        <dbReference type="ChEBI" id="CHEBI:15377"/>
        <dbReference type="ChEBI" id="CHEBI:15378"/>
        <dbReference type="ChEBI" id="CHEBI:15379"/>
        <dbReference type="ChEBI" id="CHEBI:16269"/>
        <dbReference type="ChEBI" id="CHEBI:17735"/>
        <dbReference type="ChEBI" id="CHEBI:57783"/>
        <dbReference type="ChEBI" id="CHEBI:58349"/>
        <dbReference type="EC" id="1.14.13.8"/>
    </reaction>
    <physiologicalReaction direction="left-to-right" evidence="33">
        <dbReference type="Rhea" id="RHEA:24469"/>
    </physiologicalReaction>
</comment>
<evidence type="ECO:0000256" key="32">
    <source>
        <dbReference type="ARBA" id="ARBA00048990"/>
    </source>
</evidence>
<dbReference type="SUPFAM" id="SSF51905">
    <property type="entry name" value="FAD/NAD(P)-binding domain"/>
    <property type="match status" value="3"/>
</dbReference>
<dbReference type="PRINTS" id="PR01125">
    <property type="entry name" value="FMOXYGENASE5"/>
</dbReference>
<evidence type="ECO:0000256" key="34">
    <source>
        <dbReference type="ARBA" id="ARBA00049475"/>
    </source>
</evidence>
<dbReference type="InterPro" id="IPR020946">
    <property type="entry name" value="Flavin_mOase-like"/>
</dbReference>
<comment type="cofactor">
    <cofactor evidence="1">
        <name>FAD</name>
        <dbReference type="ChEBI" id="CHEBI:57692"/>
    </cofactor>
</comment>
<comment type="catalytic activity">
    <reaction evidence="26">
        <text>heptan-2-one + NADPH + O2 + H(+) = pentyl acetate + NADP(+) + H2O</text>
        <dbReference type="Rhea" id="RHEA:54836"/>
        <dbReference type="ChEBI" id="CHEBI:5672"/>
        <dbReference type="ChEBI" id="CHEBI:15377"/>
        <dbReference type="ChEBI" id="CHEBI:15378"/>
        <dbReference type="ChEBI" id="CHEBI:15379"/>
        <dbReference type="ChEBI" id="CHEBI:57783"/>
        <dbReference type="ChEBI" id="CHEBI:58349"/>
        <dbReference type="ChEBI" id="CHEBI:87362"/>
    </reaction>
    <physiologicalReaction direction="left-to-right" evidence="26">
        <dbReference type="Rhea" id="RHEA:54837"/>
    </physiologicalReaction>
</comment>
<evidence type="ECO:0000256" key="10">
    <source>
        <dbReference type="ARBA" id="ARBA00022630"/>
    </source>
</evidence>
<keyword evidence="10" id="KW-0285">Flavoprotein</keyword>
<evidence type="ECO:0000256" key="31">
    <source>
        <dbReference type="ARBA" id="ARBA00048989"/>
    </source>
</evidence>
<keyword evidence="8" id="KW-0488">Methylation</keyword>
<evidence type="ECO:0000256" key="28">
    <source>
        <dbReference type="ARBA" id="ARBA00047864"/>
    </source>
</evidence>
<dbReference type="InterPro" id="IPR050346">
    <property type="entry name" value="FMO-like"/>
</dbReference>
<evidence type="ECO:0000256" key="24">
    <source>
        <dbReference type="ARBA" id="ARBA00045722"/>
    </source>
</evidence>
<evidence type="ECO:0000313" key="36">
    <source>
        <dbReference type="Proteomes" id="UP000199651"/>
    </source>
</evidence>
<keyword evidence="13" id="KW-0274">FAD</keyword>
<comment type="catalytic activity">
    <reaction evidence="34">
        <text>octan-3-one + NADPH + O2 + H(+) = pentyl propanoate + NADP(+) + H2O</text>
        <dbReference type="Rhea" id="RHEA:54840"/>
        <dbReference type="ChEBI" id="CHEBI:15377"/>
        <dbReference type="ChEBI" id="CHEBI:15378"/>
        <dbReference type="ChEBI" id="CHEBI:15379"/>
        <dbReference type="ChEBI" id="CHEBI:57783"/>
        <dbReference type="ChEBI" id="CHEBI:58349"/>
        <dbReference type="ChEBI" id="CHEBI:80946"/>
        <dbReference type="ChEBI" id="CHEBI:87373"/>
    </reaction>
    <physiologicalReaction direction="left-to-right" evidence="34">
        <dbReference type="Rhea" id="RHEA:54841"/>
    </physiologicalReaction>
</comment>
<evidence type="ECO:0000313" key="35">
    <source>
        <dbReference type="EMBL" id="SDP04961.1"/>
    </source>
</evidence>
<keyword evidence="20" id="KW-0472">Membrane</keyword>
<keyword evidence="18 35" id="KW-0503">Monooxygenase</keyword>
<proteinExistence type="inferred from homology"/>
<dbReference type="OrthoDB" id="5168853at2"/>
<dbReference type="InterPro" id="IPR000960">
    <property type="entry name" value="Flavin_mOase"/>
</dbReference>
<dbReference type="InterPro" id="IPR002257">
    <property type="entry name" value="Flavin_mOase_5"/>
</dbReference>
<keyword evidence="19" id="KW-0443">Lipid metabolism</keyword>
<dbReference type="Gene3D" id="3.50.50.60">
    <property type="entry name" value="FAD/NAD(P)-binding domain"/>
    <property type="match status" value="1"/>
</dbReference>
<dbReference type="GO" id="GO:0006629">
    <property type="term" value="P:lipid metabolic process"/>
    <property type="evidence" value="ECO:0007669"/>
    <property type="project" value="UniProtKB-KW"/>
</dbReference>
<dbReference type="Proteomes" id="UP000199651">
    <property type="component" value="Unassembled WGS sequence"/>
</dbReference>
<dbReference type="PRINTS" id="PR00370">
    <property type="entry name" value="FMOXYGENASE"/>
</dbReference>
<evidence type="ECO:0000256" key="27">
    <source>
        <dbReference type="ARBA" id="ARBA00047855"/>
    </source>
</evidence>
<keyword evidence="11" id="KW-0812">Transmembrane</keyword>
<comment type="subcellular location">
    <subcellularLocation>
        <location evidence="2">Endoplasmic reticulum membrane</location>
        <topology evidence="2">Single-pass membrane protein</topology>
    </subcellularLocation>
    <subcellularLocation>
        <location evidence="3">Microsome membrane</location>
    </subcellularLocation>
</comment>
<evidence type="ECO:0000256" key="30">
    <source>
        <dbReference type="ARBA" id="ARBA00048459"/>
    </source>
</evidence>
<dbReference type="Pfam" id="PF00743">
    <property type="entry name" value="FMO-like"/>
    <property type="match status" value="1"/>
</dbReference>
<evidence type="ECO:0000256" key="14">
    <source>
        <dbReference type="ARBA" id="ARBA00022848"/>
    </source>
</evidence>
<comment type="similarity">
    <text evidence="5">Belongs to the FAD-binding monooxygenase family.</text>
</comment>
<keyword evidence="15" id="KW-0521">NADP</keyword>
<evidence type="ECO:0000256" key="7">
    <source>
        <dbReference type="ARBA" id="ARBA00019213"/>
    </source>
</evidence>
<dbReference type="GO" id="GO:0050660">
    <property type="term" value="F:flavin adenine dinucleotide binding"/>
    <property type="evidence" value="ECO:0007669"/>
    <property type="project" value="InterPro"/>
</dbReference>
<evidence type="ECO:0000256" key="2">
    <source>
        <dbReference type="ARBA" id="ARBA00004389"/>
    </source>
</evidence>